<dbReference type="InterPro" id="IPR036397">
    <property type="entry name" value="RNaseH_sf"/>
</dbReference>
<dbReference type="InterPro" id="IPR012337">
    <property type="entry name" value="RNaseH-like_sf"/>
</dbReference>
<accession>A0A7S9PWV8</accession>
<evidence type="ECO:0000256" key="1">
    <source>
        <dbReference type="ARBA" id="ARBA00006357"/>
    </source>
</evidence>
<feature type="compositionally biased region" description="Polar residues" evidence="5">
    <location>
        <begin position="120"/>
        <end position="136"/>
    </location>
</feature>
<dbReference type="OrthoDB" id="3996471at2759"/>
<keyword evidence="2" id="KW-0540">Nuclease</keyword>
<feature type="region of interest" description="Disordered" evidence="5">
    <location>
        <begin position="28"/>
        <end position="178"/>
    </location>
</feature>
<dbReference type="InterPro" id="IPR047021">
    <property type="entry name" value="REXO1/3/4-like"/>
</dbReference>
<dbReference type="AlphaFoldDB" id="A0A7S9PWV8"/>
<dbReference type="InterPro" id="IPR034922">
    <property type="entry name" value="REX1-like_exo"/>
</dbReference>
<dbReference type="SMART" id="SM00479">
    <property type="entry name" value="EXOIII"/>
    <property type="match status" value="1"/>
</dbReference>
<name>A0A7S9PWV8_EPIFF</name>
<dbReference type="PANTHER" id="PTHR12801:SF112">
    <property type="entry name" value="RNA EXONUCLEASE 3"/>
    <property type="match status" value="1"/>
</dbReference>
<comment type="similarity">
    <text evidence="1">Belongs to the REXO1/REXO3 family.</text>
</comment>
<feature type="domain" description="Exonuclease" evidence="6">
    <location>
        <begin position="432"/>
        <end position="629"/>
    </location>
</feature>
<dbReference type="PANTHER" id="PTHR12801">
    <property type="entry name" value="RNA EXONUCLEASE REXO1 / RECO3 FAMILY MEMBER-RELATED"/>
    <property type="match status" value="1"/>
</dbReference>
<evidence type="ECO:0000256" key="4">
    <source>
        <dbReference type="ARBA" id="ARBA00022839"/>
    </source>
</evidence>
<dbReference type="GO" id="GO:0003676">
    <property type="term" value="F:nucleic acid binding"/>
    <property type="evidence" value="ECO:0007669"/>
    <property type="project" value="InterPro"/>
</dbReference>
<dbReference type="GO" id="GO:0004527">
    <property type="term" value="F:exonuclease activity"/>
    <property type="evidence" value="ECO:0007669"/>
    <property type="project" value="UniProtKB-KW"/>
</dbReference>
<dbReference type="SUPFAM" id="SSF53098">
    <property type="entry name" value="Ribonuclease H-like"/>
    <property type="match status" value="1"/>
</dbReference>
<protein>
    <recommendedName>
        <fullName evidence="6">Exonuclease domain-containing protein</fullName>
    </recommendedName>
</protein>
<evidence type="ECO:0000256" key="2">
    <source>
        <dbReference type="ARBA" id="ARBA00022722"/>
    </source>
</evidence>
<dbReference type="InterPro" id="IPR013520">
    <property type="entry name" value="Ribonucl_H"/>
</dbReference>
<evidence type="ECO:0000256" key="5">
    <source>
        <dbReference type="SAM" id="MobiDB-lite"/>
    </source>
</evidence>
<keyword evidence="8" id="KW-1185">Reference proteome</keyword>
<gene>
    <name evidence="7" type="ORF">C2857_003330</name>
</gene>
<evidence type="ECO:0000313" key="7">
    <source>
        <dbReference type="EMBL" id="QPH05502.1"/>
    </source>
</evidence>
<evidence type="ECO:0000256" key="3">
    <source>
        <dbReference type="ARBA" id="ARBA00022801"/>
    </source>
</evidence>
<dbReference type="EMBL" id="CP031388">
    <property type="protein sequence ID" value="QPH05502.1"/>
    <property type="molecule type" value="Genomic_DNA"/>
</dbReference>
<evidence type="ECO:0000259" key="6">
    <source>
        <dbReference type="SMART" id="SM00479"/>
    </source>
</evidence>
<keyword evidence="3" id="KW-0378">Hydrolase</keyword>
<organism evidence="7 8">
    <name type="scientific">Epichloe festucae (strain Fl1)</name>
    <dbReference type="NCBI Taxonomy" id="877507"/>
    <lineage>
        <taxon>Eukaryota</taxon>
        <taxon>Fungi</taxon>
        <taxon>Dikarya</taxon>
        <taxon>Ascomycota</taxon>
        <taxon>Pezizomycotina</taxon>
        <taxon>Sordariomycetes</taxon>
        <taxon>Hypocreomycetidae</taxon>
        <taxon>Hypocreales</taxon>
        <taxon>Clavicipitaceae</taxon>
        <taxon>Epichloe</taxon>
    </lineage>
</organism>
<feature type="region of interest" description="Disordered" evidence="5">
    <location>
        <begin position="496"/>
        <end position="524"/>
    </location>
</feature>
<proteinExistence type="inferred from homology"/>
<reference evidence="7 8" key="1">
    <citation type="journal article" date="2018" name="PLoS Genet.">
        <title>Repeat elements organise 3D genome structure and mediate transcription in the filamentous fungus Epichloe festucae.</title>
        <authorList>
            <person name="Winter D.J."/>
            <person name="Ganley A.R.D."/>
            <person name="Young C.A."/>
            <person name="Liachko I."/>
            <person name="Schardl C.L."/>
            <person name="Dupont P.Y."/>
            <person name="Berry D."/>
            <person name="Ram A."/>
            <person name="Scott B."/>
            <person name="Cox M.P."/>
        </authorList>
    </citation>
    <scope>NUCLEOTIDE SEQUENCE [LARGE SCALE GENOMIC DNA]</scope>
    <source>
        <strain evidence="7 8">Fl1</strain>
    </source>
</reference>
<dbReference type="Proteomes" id="UP000594364">
    <property type="component" value="Chromosome 4"/>
</dbReference>
<dbReference type="CDD" id="cd06145">
    <property type="entry name" value="REX1_like"/>
    <property type="match status" value="1"/>
</dbReference>
<sequence length="668" mass="72770">MSFSLKHIPCPAGKTCTAFQCIFGHAEEKATDEVVPQQTQNRSRVRSPSGHGAPQKRIKTNPYNGPSPSQQVSEVGNATAAAAAAANKISDEEESTKSAILTATRPVSPPPIRRDAKAASTKSSPAISRQKTSSASKPARTHVAGSGESVGKPATDSAKARKPESLNPRLLKNSPATHETRLKLVKMLHAEYSRLNRELKSQVKTDEGTGLVLSDQDLIYKVLDDEQTSALEKPAVYANVMKNKVMQYKRMKLAQWKDERLRESPRSRDAANGGGNAVEINTGLTSAQEIALLRRLVTDVTGLSNHGYVSSVPSEEAVAAARSGLDAAKGWEKCDRCQQRFQVFPGRREEDGALTSGGTCNFHWGKAYVPAKAPGDTSRVPKRHLCCGQEVGETAGCFTHDKHVFKVGDPKRLAAVLNYAATPDNASLAEDRPVCFDCEMAYTVHGMELIRLTATAWPTGEELLDVLVQPIGEILDLNSRYSGVWPEDMARATDWTSLDKSPAPAKSRAGVTKHENSPVAKNLKKVSSPEVARDLLFSLLSPSTPLIGHGLENDLNAVRIVHPTLIDTVLLYPHKGGLPYRHSLKMLMDVHLRKKIQQETGPKVSGHDSAEDARAAGELVRFKVMNEWKDMQRAGWRVVDGEIWPPGKSERRGKLTEAFIETKDASGD</sequence>
<evidence type="ECO:0000313" key="8">
    <source>
        <dbReference type="Proteomes" id="UP000594364"/>
    </source>
</evidence>
<dbReference type="GO" id="GO:0005634">
    <property type="term" value="C:nucleus"/>
    <property type="evidence" value="ECO:0007669"/>
    <property type="project" value="TreeGrafter"/>
</dbReference>
<feature type="compositionally biased region" description="Polar residues" evidence="5">
    <location>
        <begin position="61"/>
        <end position="76"/>
    </location>
</feature>
<dbReference type="Gene3D" id="3.30.420.10">
    <property type="entry name" value="Ribonuclease H-like superfamily/Ribonuclease H"/>
    <property type="match status" value="1"/>
</dbReference>
<keyword evidence="4" id="KW-0269">Exonuclease</keyword>